<dbReference type="PANTHER" id="PTHR34145:SF75">
    <property type="entry name" value="FBD DOMAIN-CONTAINING PROTEIN"/>
    <property type="match status" value="1"/>
</dbReference>
<comment type="caution">
    <text evidence="3">The sequence shown here is derived from an EMBL/GenBank/DDBJ whole genome shotgun (WGS) entry which is preliminary data.</text>
</comment>
<dbReference type="InterPro" id="IPR032675">
    <property type="entry name" value="LRR_dom_sf"/>
</dbReference>
<dbReference type="PANTHER" id="PTHR34145">
    <property type="entry name" value="OS02G0105600 PROTEIN"/>
    <property type="match status" value="1"/>
</dbReference>
<dbReference type="InterPro" id="IPR036047">
    <property type="entry name" value="F-box-like_dom_sf"/>
</dbReference>
<dbReference type="Proteomes" id="UP001457282">
    <property type="component" value="Unassembled WGS sequence"/>
</dbReference>
<dbReference type="Pfam" id="PF23622">
    <property type="entry name" value="LRR_At1g61320_AtMIF1"/>
    <property type="match status" value="1"/>
</dbReference>
<dbReference type="InterPro" id="IPR053772">
    <property type="entry name" value="At1g61320/At1g61330-like"/>
</dbReference>
<evidence type="ECO:0000313" key="4">
    <source>
        <dbReference type="Proteomes" id="UP001457282"/>
    </source>
</evidence>
<protein>
    <recommendedName>
        <fullName evidence="5">FBD domain-containing protein</fullName>
    </recommendedName>
</protein>
<reference evidence="3 4" key="1">
    <citation type="journal article" date="2023" name="G3 (Bethesda)">
        <title>A chromosome-length genome assembly and annotation of blackberry (Rubus argutus, cv. 'Hillquist').</title>
        <authorList>
            <person name="Bruna T."/>
            <person name="Aryal R."/>
            <person name="Dudchenko O."/>
            <person name="Sargent D.J."/>
            <person name="Mead D."/>
            <person name="Buti M."/>
            <person name="Cavallini A."/>
            <person name="Hytonen T."/>
            <person name="Andres J."/>
            <person name="Pham M."/>
            <person name="Weisz D."/>
            <person name="Mascagni F."/>
            <person name="Usai G."/>
            <person name="Natali L."/>
            <person name="Bassil N."/>
            <person name="Fernandez G.E."/>
            <person name="Lomsadze A."/>
            <person name="Armour M."/>
            <person name="Olukolu B."/>
            <person name="Poorten T."/>
            <person name="Britton C."/>
            <person name="Davik J."/>
            <person name="Ashrafi H."/>
            <person name="Aiden E.L."/>
            <person name="Borodovsky M."/>
            <person name="Worthington M."/>
        </authorList>
    </citation>
    <scope>NUCLEOTIDE SEQUENCE [LARGE SCALE GENOMIC DNA]</scope>
    <source>
        <strain evidence="3">PI 553951</strain>
    </source>
</reference>
<evidence type="ECO:0000259" key="2">
    <source>
        <dbReference type="Pfam" id="PF23622"/>
    </source>
</evidence>
<dbReference type="SUPFAM" id="SSF52047">
    <property type="entry name" value="RNI-like"/>
    <property type="match status" value="1"/>
</dbReference>
<dbReference type="EMBL" id="JBEDUW010000002">
    <property type="protein sequence ID" value="KAK9945803.1"/>
    <property type="molecule type" value="Genomic_DNA"/>
</dbReference>
<proteinExistence type="predicted"/>
<sequence>MAEPKVKEDNHIEEDQDRISQLNNEILILILSLLSLMEAGRTCVLSKRWTNLWKNLRCLHIDCEAAFKKSQTPLRHLAHKTVPWVNQVLQLHQGSSVDELKIRSCLVGKDVDQVDNWVEFAMQKRVKRLELDLKGDISYHHDFKYVFPAKPFKFITHLSLIYVNVSCEVMKQLLSHCQFLEQICVCGSTYLYSFRVMDSPLRLKSLQISECNKLVMVKISAPNLVSFTYEGVGPYRCGISMIHAPSLVKVHLGEDFECITKSFMAIKNYFSQLVTLSIGLNLHERTIKLPEFPEFTSLKDLSLTVVIRSNGQSLLDLTSLIERSPFLHCFTFQIIWKYFMPNFTRNMLNINESPHRCLKLVKFSGFIGLASVIDTELAMYLIQNAVVLDKFILDVEKEANQSRYAVSDPEKIAKKLEARRDHALQLGAQLPPGAELIVM</sequence>
<feature type="domain" description="F-box" evidence="1">
    <location>
        <begin position="19"/>
        <end position="58"/>
    </location>
</feature>
<name>A0AAW1Y9R0_RUBAR</name>
<feature type="domain" description="At1g61320/AtMIF1 LRR" evidence="2">
    <location>
        <begin position="152"/>
        <end position="401"/>
    </location>
</feature>
<accession>A0AAW1Y9R0</accession>
<dbReference type="Gene3D" id="3.80.10.10">
    <property type="entry name" value="Ribonuclease Inhibitor"/>
    <property type="match status" value="1"/>
</dbReference>
<dbReference type="Pfam" id="PF00646">
    <property type="entry name" value="F-box"/>
    <property type="match status" value="1"/>
</dbReference>
<gene>
    <name evidence="3" type="ORF">M0R45_011302</name>
</gene>
<evidence type="ECO:0000313" key="3">
    <source>
        <dbReference type="EMBL" id="KAK9945803.1"/>
    </source>
</evidence>
<evidence type="ECO:0000259" key="1">
    <source>
        <dbReference type="Pfam" id="PF00646"/>
    </source>
</evidence>
<dbReference type="InterPro" id="IPR001810">
    <property type="entry name" value="F-box_dom"/>
</dbReference>
<organism evidence="3 4">
    <name type="scientific">Rubus argutus</name>
    <name type="common">Southern blackberry</name>
    <dbReference type="NCBI Taxonomy" id="59490"/>
    <lineage>
        <taxon>Eukaryota</taxon>
        <taxon>Viridiplantae</taxon>
        <taxon>Streptophyta</taxon>
        <taxon>Embryophyta</taxon>
        <taxon>Tracheophyta</taxon>
        <taxon>Spermatophyta</taxon>
        <taxon>Magnoliopsida</taxon>
        <taxon>eudicotyledons</taxon>
        <taxon>Gunneridae</taxon>
        <taxon>Pentapetalae</taxon>
        <taxon>rosids</taxon>
        <taxon>fabids</taxon>
        <taxon>Rosales</taxon>
        <taxon>Rosaceae</taxon>
        <taxon>Rosoideae</taxon>
        <taxon>Rosoideae incertae sedis</taxon>
        <taxon>Rubus</taxon>
    </lineage>
</organism>
<dbReference type="SUPFAM" id="SSF81383">
    <property type="entry name" value="F-box domain"/>
    <property type="match status" value="1"/>
</dbReference>
<keyword evidence="4" id="KW-1185">Reference proteome</keyword>
<dbReference type="InterPro" id="IPR055357">
    <property type="entry name" value="LRR_At1g61320_AtMIF1"/>
</dbReference>
<dbReference type="AlphaFoldDB" id="A0AAW1Y9R0"/>
<evidence type="ECO:0008006" key="5">
    <source>
        <dbReference type="Google" id="ProtNLM"/>
    </source>
</evidence>